<dbReference type="AlphaFoldDB" id="A0A815LLX5"/>
<evidence type="ECO:0000313" key="5">
    <source>
        <dbReference type="EMBL" id="CAF3868228.1"/>
    </source>
</evidence>
<organism evidence="3 7">
    <name type="scientific">Rotaria magnacalcarata</name>
    <dbReference type="NCBI Taxonomy" id="392030"/>
    <lineage>
        <taxon>Eukaryota</taxon>
        <taxon>Metazoa</taxon>
        <taxon>Spiralia</taxon>
        <taxon>Gnathifera</taxon>
        <taxon>Rotifera</taxon>
        <taxon>Eurotatoria</taxon>
        <taxon>Bdelloidea</taxon>
        <taxon>Philodinida</taxon>
        <taxon>Philodinidae</taxon>
        <taxon>Rotaria</taxon>
    </lineage>
</organism>
<reference evidence="3" key="1">
    <citation type="submission" date="2021-02" db="EMBL/GenBank/DDBJ databases">
        <authorList>
            <person name="Nowell W R."/>
        </authorList>
    </citation>
    <scope>NUCLEOTIDE SEQUENCE</scope>
</reference>
<dbReference type="Gene3D" id="3.30.420.10">
    <property type="entry name" value="Ribonuclease H-like superfamily/Ribonuclease H"/>
    <property type="match status" value="1"/>
</dbReference>
<dbReference type="GO" id="GO:0015074">
    <property type="term" value="P:DNA integration"/>
    <property type="evidence" value="ECO:0007669"/>
    <property type="project" value="InterPro"/>
</dbReference>
<dbReference type="GO" id="GO:0003677">
    <property type="term" value="F:DNA binding"/>
    <property type="evidence" value="ECO:0007669"/>
    <property type="project" value="InterPro"/>
</dbReference>
<dbReference type="EMBL" id="CAJOBI010001193">
    <property type="protein sequence ID" value="CAF3868228.1"/>
    <property type="molecule type" value="Genomic_DNA"/>
</dbReference>
<comment type="caution">
    <text evidence="3">The sequence shown here is derived from an EMBL/GenBank/DDBJ whole genome shotgun (WGS) entry which is preliminary data.</text>
</comment>
<dbReference type="EMBL" id="CAJOBJ010161305">
    <property type="protein sequence ID" value="CAF4847134.1"/>
    <property type="molecule type" value="Genomic_DNA"/>
</dbReference>
<evidence type="ECO:0000313" key="3">
    <source>
        <dbReference type="EMBL" id="CAF1412125.1"/>
    </source>
</evidence>
<sequence length="198" mass="22848">MTEQRLTPKRLKILTVLVLKYGFGLGQNQNHCQNQNFKTSFGFGACLNLRELKRLVHADNRLSAVKITTDLNMSLSQSVSKRTVHRYLKKLAYEYTVKIKKQWLSAKHRKARVQWCEQHQHWTSQDWQKVIFSDQSTFYVLKRKNQVKIWRTDDEQLLPDCIQQMNTGDGGKVGIWGGISGAGTTMARIFEGTMNGTV</sequence>
<dbReference type="EMBL" id="CAJNOW010004286">
    <property type="protein sequence ID" value="CAF1412125.1"/>
    <property type="molecule type" value="Genomic_DNA"/>
</dbReference>
<dbReference type="Proteomes" id="UP000663834">
    <property type="component" value="Unassembled WGS sequence"/>
</dbReference>
<proteinExistence type="predicted"/>
<dbReference type="Proteomes" id="UP000676336">
    <property type="component" value="Unassembled WGS sequence"/>
</dbReference>
<feature type="signal peptide" evidence="1">
    <location>
        <begin position="1"/>
        <end position="26"/>
    </location>
</feature>
<evidence type="ECO:0000313" key="4">
    <source>
        <dbReference type="EMBL" id="CAF2038319.1"/>
    </source>
</evidence>
<evidence type="ECO:0000256" key="1">
    <source>
        <dbReference type="SAM" id="SignalP"/>
    </source>
</evidence>
<dbReference type="InterPro" id="IPR002492">
    <property type="entry name" value="Transposase_Tc1-like"/>
</dbReference>
<dbReference type="OrthoDB" id="9996331at2759"/>
<dbReference type="InterPro" id="IPR036397">
    <property type="entry name" value="RNaseH_sf"/>
</dbReference>
<name>A0A815LLX5_9BILA</name>
<protein>
    <recommendedName>
        <fullName evidence="2">Transposase Tc1-like domain-containing protein</fullName>
    </recommendedName>
</protein>
<gene>
    <name evidence="6" type="ORF">GIL414_LOCUS49218</name>
    <name evidence="3" type="ORF">KQP761_LOCUS10214</name>
    <name evidence="4" type="ORF">MBJ925_LOCUS11030</name>
    <name evidence="5" type="ORF">SMN809_LOCUS4935</name>
</gene>
<dbReference type="GO" id="GO:0006313">
    <property type="term" value="P:DNA transposition"/>
    <property type="evidence" value="ECO:0007669"/>
    <property type="project" value="InterPro"/>
</dbReference>
<dbReference type="Proteomes" id="UP000681720">
    <property type="component" value="Unassembled WGS sequence"/>
</dbReference>
<dbReference type="Proteomes" id="UP000663824">
    <property type="component" value="Unassembled WGS sequence"/>
</dbReference>
<evidence type="ECO:0000313" key="6">
    <source>
        <dbReference type="EMBL" id="CAF4847134.1"/>
    </source>
</evidence>
<feature type="chain" id="PRO_5035606660" description="Transposase Tc1-like domain-containing protein" evidence="1">
    <location>
        <begin position="27"/>
        <end position="198"/>
    </location>
</feature>
<dbReference type="Pfam" id="PF01498">
    <property type="entry name" value="HTH_Tnp_Tc3_2"/>
    <property type="match status" value="1"/>
</dbReference>
<feature type="domain" description="Transposase Tc1-like" evidence="2">
    <location>
        <begin position="50"/>
        <end position="121"/>
    </location>
</feature>
<keyword evidence="1" id="KW-0732">Signal</keyword>
<dbReference type="EMBL" id="CAJNRE010004726">
    <property type="protein sequence ID" value="CAF2038319.1"/>
    <property type="molecule type" value="Genomic_DNA"/>
</dbReference>
<accession>A0A815LLX5</accession>
<evidence type="ECO:0000259" key="2">
    <source>
        <dbReference type="Pfam" id="PF01498"/>
    </source>
</evidence>
<evidence type="ECO:0000313" key="7">
    <source>
        <dbReference type="Proteomes" id="UP000663834"/>
    </source>
</evidence>